<dbReference type="Proteomes" id="UP000813215">
    <property type="component" value="Unassembled WGS sequence"/>
</dbReference>
<accession>A0A9E3LWG0</accession>
<gene>
    <name evidence="1" type="ORF">KME28_24905</name>
</gene>
<protein>
    <submittedName>
        <fullName evidence="1">Uncharacterized protein</fullName>
    </submittedName>
</protein>
<organism evidence="1 2">
    <name type="scientific">Pelatocladus maniniholoensis HA4357-MV3</name>
    <dbReference type="NCBI Taxonomy" id="1117104"/>
    <lineage>
        <taxon>Bacteria</taxon>
        <taxon>Bacillati</taxon>
        <taxon>Cyanobacteriota</taxon>
        <taxon>Cyanophyceae</taxon>
        <taxon>Nostocales</taxon>
        <taxon>Nostocaceae</taxon>
        <taxon>Pelatocladus</taxon>
    </lineage>
</organism>
<proteinExistence type="predicted"/>
<dbReference type="AlphaFoldDB" id="A0A9E3LWG0"/>
<evidence type="ECO:0000313" key="1">
    <source>
        <dbReference type="EMBL" id="MBW4434865.1"/>
    </source>
</evidence>
<reference evidence="1" key="2">
    <citation type="journal article" date="2022" name="Microbiol. Resour. Announc.">
        <title>Metagenome Sequencing to Explore Phylogenomics of Terrestrial Cyanobacteria.</title>
        <authorList>
            <person name="Ward R.D."/>
            <person name="Stajich J.E."/>
            <person name="Johansen J.R."/>
            <person name="Huntemann M."/>
            <person name="Clum A."/>
            <person name="Foster B."/>
            <person name="Foster B."/>
            <person name="Roux S."/>
            <person name="Palaniappan K."/>
            <person name="Varghese N."/>
            <person name="Mukherjee S."/>
            <person name="Reddy T.B.K."/>
            <person name="Daum C."/>
            <person name="Copeland A."/>
            <person name="Chen I.A."/>
            <person name="Ivanova N.N."/>
            <person name="Kyrpides N.C."/>
            <person name="Shapiro N."/>
            <person name="Eloe-Fadrosh E.A."/>
            <person name="Pietrasiak N."/>
        </authorList>
    </citation>
    <scope>NUCLEOTIDE SEQUENCE</scope>
    <source>
        <strain evidence="1">HA4357-MV3</strain>
    </source>
</reference>
<name>A0A9E3LWG0_9NOST</name>
<evidence type="ECO:0000313" key="2">
    <source>
        <dbReference type="Proteomes" id="UP000813215"/>
    </source>
</evidence>
<comment type="caution">
    <text evidence="1">The sequence shown here is derived from an EMBL/GenBank/DDBJ whole genome shotgun (WGS) entry which is preliminary data.</text>
</comment>
<sequence>MEKNLPPKLDSETLKQLATEQLVEIIIEQASAIEQLKSRVIELEIITSPKY</sequence>
<reference evidence="1" key="1">
    <citation type="submission" date="2021-05" db="EMBL/GenBank/DDBJ databases">
        <authorList>
            <person name="Pietrasiak N."/>
            <person name="Ward R."/>
            <person name="Stajich J.E."/>
            <person name="Kurbessoian T."/>
        </authorList>
    </citation>
    <scope>NUCLEOTIDE SEQUENCE</scope>
    <source>
        <strain evidence="1">HA4357-MV3</strain>
    </source>
</reference>
<dbReference type="EMBL" id="JAHHHW010000143">
    <property type="protein sequence ID" value="MBW4434865.1"/>
    <property type="molecule type" value="Genomic_DNA"/>
</dbReference>